<evidence type="ECO:0008006" key="3">
    <source>
        <dbReference type="Google" id="ProtNLM"/>
    </source>
</evidence>
<protein>
    <recommendedName>
        <fullName evidence="3">F-box domain-containing protein</fullName>
    </recommendedName>
</protein>
<sequence length="432" mass="48932">MNIDREVGIMRKEGATLGDLPDELLVMVVDFVPFNLSDRSVWCLSLMNKRLHRLCLPKLYHRYSPELGNPAKFLSSIMSDEGLARKVKDVFWAVTHTYSLVDDDQANQDARKALLAAKLPDDKGPFAMKLASMIESGGCIEHCLLTAVLMYTPNLECLSIMDVSFLQTSPLLWLDPIKYGIPHNFQYLRSFEFRSMRSGSVTLTDLEPLFSVSSLRKLTLEGITGDLGGSSLEAPARLSNIDHVYFDECSCGFIAMGRMMMFLRALKTFEDHSKVEEVYFGMDYGGLCNTLSVQKNSLETISIDYLPPRNELEDPPKLGSFCEFEFLRTLQAPLEALHIPGESPSKILDLLPPSLQVLQLSVTFTHLGCDRYYTSVLESLATQGKSRLPKLELVELLYWVDNRTDEDFNREKFYDLFDSTGIKAVYLEEEYP</sequence>
<evidence type="ECO:0000313" key="2">
    <source>
        <dbReference type="Proteomes" id="UP000799779"/>
    </source>
</evidence>
<organism evidence="1 2">
    <name type="scientific">Amniculicola lignicola CBS 123094</name>
    <dbReference type="NCBI Taxonomy" id="1392246"/>
    <lineage>
        <taxon>Eukaryota</taxon>
        <taxon>Fungi</taxon>
        <taxon>Dikarya</taxon>
        <taxon>Ascomycota</taxon>
        <taxon>Pezizomycotina</taxon>
        <taxon>Dothideomycetes</taxon>
        <taxon>Pleosporomycetidae</taxon>
        <taxon>Pleosporales</taxon>
        <taxon>Amniculicolaceae</taxon>
        <taxon>Amniculicola</taxon>
    </lineage>
</organism>
<evidence type="ECO:0000313" key="1">
    <source>
        <dbReference type="EMBL" id="KAF2007777.1"/>
    </source>
</evidence>
<reference evidence="1" key="1">
    <citation type="journal article" date="2020" name="Stud. Mycol.">
        <title>101 Dothideomycetes genomes: a test case for predicting lifestyles and emergence of pathogens.</title>
        <authorList>
            <person name="Haridas S."/>
            <person name="Albert R."/>
            <person name="Binder M."/>
            <person name="Bloem J."/>
            <person name="Labutti K."/>
            <person name="Salamov A."/>
            <person name="Andreopoulos B."/>
            <person name="Baker S."/>
            <person name="Barry K."/>
            <person name="Bills G."/>
            <person name="Bluhm B."/>
            <person name="Cannon C."/>
            <person name="Castanera R."/>
            <person name="Culley D."/>
            <person name="Daum C."/>
            <person name="Ezra D."/>
            <person name="Gonzalez J."/>
            <person name="Henrissat B."/>
            <person name="Kuo A."/>
            <person name="Liang C."/>
            <person name="Lipzen A."/>
            <person name="Lutzoni F."/>
            <person name="Magnuson J."/>
            <person name="Mondo S."/>
            <person name="Nolan M."/>
            <person name="Ohm R."/>
            <person name="Pangilinan J."/>
            <person name="Park H.-J."/>
            <person name="Ramirez L."/>
            <person name="Alfaro M."/>
            <person name="Sun H."/>
            <person name="Tritt A."/>
            <person name="Yoshinaga Y."/>
            <person name="Zwiers L.-H."/>
            <person name="Turgeon B."/>
            <person name="Goodwin S."/>
            <person name="Spatafora J."/>
            <person name="Crous P."/>
            <person name="Grigoriev I."/>
        </authorList>
    </citation>
    <scope>NUCLEOTIDE SEQUENCE</scope>
    <source>
        <strain evidence="1">CBS 123094</strain>
    </source>
</reference>
<gene>
    <name evidence="1" type="ORF">P154DRAFT_614231</name>
</gene>
<dbReference type="Proteomes" id="UP000799779">
    <property type="component" value="Unassembled WGS sequence"/>
</dbReference>
<name>A0A6A5X4H4_9PLEO</name>
<dbReference type="EMBL" id="ML977556">
    <property type="protein sequence ID" value="KAF2007777.1"/>
    <property type="molecule type" value="Genomic_DNA"/>
</dbReference>
<keyword evidence="2" id="KW-1185">Reference proteome</keyword>
<accession>A0A6A5X4H4</accession>
<dbReference type="OrthoDB" id="2520703at2759"/>
<dbReference type="AlphaFoldDB" id="A0A6A5X4H4"/>
<proteinExistence type="predicted"/>